<dbReference type="AlphaFoldDB" id="A0A0G1IDK7"/>
<comment type="caution">
    <text evidence="1">The sequence shown here is derived from an EMBL/GenBank/DDBJ whole genome shotgun (WGS) entry which is preliminary data.</text>
</comment>
<sequence>MNTAVINVKLNPDLKVQAQNVAQELGLSLSSLVNACLKQVVRARTVTLRAAEVPTDYMIKTLDKSKKDKREGKIISFKNNDEVLDYIDTLITNDKKSRKN</sequence>
<proteinExistence type="predicted"/>
<dbReference type="GO" id="GO:0006355">
    <property type="term" value="P:regulation of DNA-templated transcription"/>
    <property type="evidence" value="ECO:0007669"/>
    <property type="project" value="InterPro"/>
</dbReference>
<organism evidence="1 2">
    <name type="scientific">Candidatus Gottesmanbacteria bacterium GW2011_GWA1_44_24b</name>
    <dbReference type="NCBI Taxonomy" id="1618437"/>
    <lineage>
        <taxon>Bacteria</taxon>
        <taxon>Candidatus Gottesmaniibacteriota</taxon>
    </lineage>
</organism>
<dbReference type="Gene3D" id="1.10.1220.10">
    <property type="entry name" value="Met repressor-like"/>
    <property type="match status" value="1"/>
</dbReference>
<name>A0A0G1IDK7_9BACT</name>
<dbReference type="InterPro" id="IPR007337">
    <property type="entry name" value="RelB/DinJ"/>
</dbReference>
<dbReference type="Proteomes" id="UP000034521">
    <property type="component" value="Unassembled WGS sequence"/>
</dbReference>
<reference evidence="1 2" key="1">
    <citation type="journal article" date="2015" name="Nature">
        <title>rRNA introns, odd ribosomes, and small enigmatic genomes across a large radiation of phyla.</title>
        <authorList>
            <person name="Brown C.T."/>
            <person name="Hug L.A."/>
            <person name="Thomas B.C."/>
            <person name="Sharon I."/>
            <person name="Castelle C.J."/>
            <person name="Singh A."/>
            <person name="Wilkins M.J."/>
            <person name="Williams K.H."/>
            <person name="Banfield J.F."/>
        </authorList>
    </citation>
    <scope>NUCLEOTIDE SEQUENCE [LARGE SCALE GENOMIC DNA]</scope>
</reference>
<accession>A0A0G1IDK7</accession>
<protein>
    <recommendedName>
        <fullName evidence="3">DNA-damage-inducible protein J</fullName>
    </recommendedName>
</protein>
<dbReference type="EMBL" id="LCIQ01000069">
    <property type="protein sequence ID" value="KKT57300.1"/>
    <property type="molecule type" value="Genomic_DNA"/>
</dbReference>
<evidence type="ECO:0008006" key="3">
    <source>
        <dbReference type="Google" id="ProtNLM"/>
    </source>
</evidence>
<dbReference type="Pfam" id="PF04221">
    <property type="entry name" value="RelB"/>
    <property type="match status" value="1"/>
</dbReference>
<gene>
    <name evidence="1" type="ORF">UW52_C0069G0002</name>
</gene>
<evidence type="ECO:0000313" key="2">
    <source>
        <dbReference type="Proteomes" id="UP000034521"/>
    </source>
</evidence>
<dbReference type="InterPro" id="IPR013321">
    <property type="entry name" value="Arc_rbn_hlx_hlx"/>
</dbReference>
<evidence type="ECO:0000313" key="1">
    <source>
        <dbReference type="EMBL" id="KKT57300.1"/>
    </source>
</evidence>